<accession>A0A9W8GU05</accession>
<gene>
    <name evidence="2" type="ORF">GGI19_005292</name>
</gene>
<feature type="non-terminal residue" evidence="2">
    <location>
        <position position="210"/>
    </location>
</feature>
<feature type="compositionally biased region" description="Polar residues" evidence="1">
    <location>
        <begin position="34"/>
        <end position="50"/>
    </location>
</feature>
<evidence type="ECO:0000256" key="1">
    <source>
        <dbReference type="SAM" id="MobiDB-lite"/>
    </source>
</evidence>
<sequence length="210" mass="22868">MESEQLEYLLSTIENVLENQRGFHARLEAAEQAIQAQSDRSTGPSRSTTGVERETENHQSSDDDIHLDSESDDDVAEPLDKQLAWKKLRRHNMHRSSGLAPPPTTDSGRATNDVFNQASTMAACGAELLRVALSSPQVDRRLARQASDVFAALKDTLAGLRDQHTDCLSQVTGENAGVIRRTQGMGVESEPRPAGAGLSEDDTQVNRSST</sequence>
<feature type="region of interest" description="Disordered" evidence="1">
    <location>
        <begin position="30"/>
        <end position="76"/>
    </location>
</feature>
<proteinExistence type="predicted"/>
<comment type="caution">
    <text evidence="2">The sequence shown here is derived from an EMBL/GenBank/DDBJ whole genome shotgun (WGS) entry which is preliminary data.</text>
</comment>
<dbReference type="AlphaFoldDB" id="A0A9W8GU05"/>
<name>A0A9W8GU05_9FUNG</name>
<reference evidence="2" key="1">
    <citation type="submission" date="2022-07" db="EMBL/GenBank/DDBJ databases">
        <title>Phylogenomic reconstructions and comparative analyses of Kickxellomycotina fungi.</title>
        <authorList>
            <person name="Reynolds N.K."/>
            <person name="Stajich J.E."/>
            <person name="Barry K."/>
            <person name="Grigoriev I.V."/>
            <person name="Crous P."/>
            <person name="Smith M.E."/>
        </authorList>
    </citation>
    <scope>NUCLEOTIDE SEQUENCE</scope>
    <source>
        <strain evidence="2">BCRC 34297</strain>
    </source>
</reference>
<evidence type="ECO:0000313" key="3">
    <source>
        <dbReference type="Proteomes" id="UP001140011"/>
    </source>
</evidence>
<organism evidence="2 3">
    <name type="scientific">Coemansia pectinata</name>
    <dbReference type="NCBI Taxonomy" id="1052879"/>
    <lineage>
        <taxon>Eukaryota</taxon>
        <taxon>Fungi</taxon>
        <taxon>Fungi incertae sedis</taxon>
        <taxon>Zoopagomycota</taxon>
        <taxon>Kickxellomycotina</taxon>
        <taxon>Kickxellomycetes</taxon>
        <taxon>Kickxellales</taxon>
        <taxon>Kickxellaceae</taxon>
        <taxon>Coemansia</taxon>
    </lineage>
</organism>
<dbReference type="Proteomes" id="UP001140011">
    <property type="component" value="Unassembled WGS sequence"/>
</dbReference>
<keyword evidence="3" id="KW-1185">Reference proteome</keyword>
<dbReference type="EMBL" id="JANBUH010000628">
    <property type="protein sequence ID" value="KAJ2750110.1"/>
    <property type="molecule type" value="Genomic_DNA"/>
</dbReference>
<feature type="region of interest" description="Disordered" evidence="1">
    <location>
        <begin position="88"/>
        <end position="112"/>
    </location>
</feature>
<feature type="region of interest" description="Disordered" evidence="1">
    <location>
        <begin position="182"/>
        <end position="210"/>
    </location>
</feature>
<protein>
    <submittedName>
        <fullName evidence="2">Uncharacterized protein</fullName>
    </submittedName>
</protein>
<feature type="compositionally biased region" description="Basic and acidic residues" evidence="1">
    <location>
        <begin position="51"/>
        <end position="69"/>
    </location>
</feature>
<dbReference type="OrthoDB" id="5560448at2759"/>
<evidence type="ECO:0000313" key="2">
    <source>
        <dbReference type="EMBL" id="KAJ2750110.1"/>
    </source>
</evidence>